<dbReference type="Pfam" id="PF20137">
    <property type="entry name" value="BubE"/>
    <property type="match status" value="1"/>
</dbReference>
<dbReference type="EMBL" id="JAWDID010000014">
    <property type="protein sequence ID" value="MDU0340492.1"/>
    <property type="molecule type" value="Genomic_DNA"/>
</dbReference>
<gene>
    <name evidence="1" type="ORF">RKE40_11390</name>
</gene>
<sequence>MTGASHLRPEFVEFIPDRLELGVLYISRRYATASHLCCCGCEREVVTPLNPAKWRITEREGKVSLAPSVGNWSFPCRSHYWISANRVQWATAMAPEIIQAVQARDRRDAELHVPKPQGWVRRFAGQLAEASSVLLSKFKAWWR</sequence>
<accession>A0ABU3S6R5</accession>
<evidence type="ECO:0000313" key="1">
    <source>
        <dbReference type="EMBL" id="MDU0340492.1"/>
    </source>
</evidence>
<comment type="caution">
    <text evidence="1">The sequence shown here is derived from an EMBL/GenBank/DDBJ whole genome shotgun (WGS) entry which is preliminary data.</text>
</comment>
<name>A0ABU3S6R5_9HYPH</name>
<proteinExistence type="predicted"/>
<protein>
    <submittedName>
        <fullName evidence="1">DUF6527 family protein</fullName>
    </submittedName>
</protein>
<evidence type="ECO:0000313" key="2">
    <source>
        <dbReference type="Proteomes" id="UP001254257"/>
    </source>
</evidence>
<dbReference type="RefSeq" id="WP_316018360.1">
    <property type="nucleotide sequence ID" value="NZ_JAWDID010000014.1"/>
</dbReference>
<keyword evidence="2" id="KW-1185">Reference proteome</keyword>
<dbReference type="InterPro" id="IPR045384">
    <property type="entry name" value="DUF6527"/>
</dbReference>
<reference evidence="1 2" key="1">
    <citation type="submission" date="2023-09" db="EMBL/GenBank/DDBJ databases">
        <title>Whole genome shotgun sequencing (WGS) of Bosea sp. ZW T0_25, isolated from stored onions (Allium cepa).</title>
        <authorList>
            <person name="Stoll D.A."/>
            <person name="Huch M."/>
        </authorList>
    </citation>
    <scope>NUCLEOTIDE SEQUENCE [LARGE SCALE GENOMIC DNA]</scope>
    <source>
        <strain evidence="1 2">ZW T0_25</strain>
    </source>
</reference>
<organism evidence="1 2">
    <name type="scientific">Bosea rubneri</name>
    <dbReference type="NCBI Taxonomy" id="3075434"/>
    <lineage>
        <taxon>Bacteria</taxon>
        <taxon>Pseudomonadati</taxon>
        <taxon>Pseudomonadota</taxon>
        <taxon>Alphaproteobacteria</taxon>
        <taxon>Hyphomicrobiales</taxon>
        <taxon>Boseaceae</taxon>
        <taxon>Bosea</taxon>
    </lineage>
</organism>
<dbReference type="Proteomes" id="UP001254257">
    <property type="component" value="Unassembled WGS sequence"/>
</dbReference>